<dbReference type="Pfam" id="PF01526">
    <property type="entry name" value="DDE_Tnp_Tn3"/>
    <property type="match status" value="1"/>
</dbReference>
<dbReference type="GO" id="GO:0006313">
    <property type="term" value="P:DNA transposition"/>
    <property type="evidence" value="ECO:0007669"/>
    <property type="project" value="InterPro"/>
</dbReference>
<dbReference type="AlphaFoldDB" id="A0A7Y6N4W8"/>
<comment type="caution">
    <text evidence="3">The sequence shown here is derived from an EMBL/GenBank/DDBJ whole genome shotgun (WGS) entry which is preliminary data.</text>
</comment>
<feature type="compositionally biased region" description="Basic and acidic residues" evidence="1">
    <location>
        <begin position="14"/>
        <end position="23"/>
    </location>
</feature>
<gene>
    <name evidence="3" type="ORF">G5S42_41055</name>
</gene>
<dbReference type="GO" id="GO:0004803">
    <property type="term" value="F:transposase activity"/>
    <property type="evidence" value="ECO:0007669"/>
    <property type="project" value="InterPro"/>
</dbReference>
<protein>
    <submittedName>
        <fullName evidence="3">Transposase</fullName>
    </submittedName>
</protein>
<feature type="region of interest" description="Disordered" evidence="1">
    <location>
        <begin position="1"/>
        <end position="33"/>
    </location>
</feature>
<dbReference type="InterPro" id="IPR002513">
    <property type="entry name" value="Tn3_Tnp_DDE_dom"/>
</dbReference>
<feature type="domain" description="Tn3 transposase DDE" evidence="2">
    <location>
        <begin position="42"/>
        <end position="199"/>
    </location>
</feature>
<evidence type="ECO:0000313" key="4">
    <source>
        <dbReference type="Proteomes" id="UP000594380"/>
    </source>
</evidence>
<sequence>MRLLVDDDAPATPLREEDRRRGQLDGGDYCAGHQSRQSRHVQTCDIPYHTLDETYRQYCRLATLRAANDRVANFIAQLPIFEYYSSDLGALFGAIDGQKFAAATPTAKARHSRKYFGRERGVVAFTSLTNHVATLTNLIGAHEHESHYVFDLCYHNTTDIASTIITGDMHSINKMNFAAMTAFNSVLLSQLNATNGREMRRRSRC</sequence>
<organism evidence="3 4">
    <name type="scientific">Paraburkholderia youngii</name>
    <dbReference type="NCBI Taxonomy" id="2782701"/>
    <lineage>
        <taxon>Bacteria</taxon>
        <taxon>Pseudomonadati</taxon>
        <taxon>Pseudomonadota</taxon>
        <taxon>Betaproteobacteria</taxon>
        <taxon>Burkholderiales</taxon>
        <taxon>Burkholderiaceae</taxon>
        <taxon>Paraburkholderia</taxon>
    </lineage>
</organism>
<dbReference type="EMBL" id="JAALDK010000003">
    <property type="protein sequence ID" value="NUY05836.1"/>
    <property type="molecule type" value="Genomic_DNA"/>
</dbReference>
<evidence type="ECO:0000256" key="1">
    <source>
        <dbReference type="SAM" id="MobiDB-lite"/>
    </source>
</evidence>
<name>A0A7Y6N4W8_9BURK</name>
<dbReference type="Proteomes" id="UP000594380">
    <property type="component" value="Unassembled WGS sequence"/>
</dbReference>
<reference evidence="3 4" key="1">
    <citation type="submission" date="2020-02" db="EMBL/GenBank/DDBJ databases">
        <title>Paraburkholderia simonii sp. nov. and Paraburkholderia youngii sp. nov. Brazilian and Mexican Mimosa-associated rhizobia.</title>
        <authorList>
            <person name="Mavima L."/>
            <person name="Beukes C.W."/>
            <person name="Chan W.Y."/>
            <person name="Palmer M."/>
            <person name="De Meyer S.E."/>
            <person name="James E.K."/>
            <person name="Venter S.N."/>
            <person name="Steenkamp E.T."/>
        </authorList>
    </citation>
    <scope>NUCLEOTIDE SEQUENCE [LARGE SCALE GENOMIC DNA]</scope>
    <source>
        <strain evidence="3 4">JPY169</strain>
    </source>
</reference>
<evidence type="ECO:0000313" key="3">
    <source>
        <dbReference type="EMBL" id="NUY05836.1"/>
    </source>
</evidence>
<evidence type="ECO:0000259" key="2">
    <source>
        <dbReference type="Pfam" id="PF01526"/>
    </source>
</evidence>
<accession>A0A7Y6N4W8</accession>
<proteinExistence type="predicted"/>